<sequence length="68" mass="7623">MIVAAILLPPGLMCVMLALGRYEEWLLKERAHPARHGHRRRHLSLVPRAGTQAEQNGSESRLRITDAA</sequence>
<feature type="compositionally biased region" description="Basic residues" evidence="1">
    <location>
        <begin position="33"/>
        <end position="43"/>
    </location>
</feature>
<feature type="region of interest" description="Disordered" evidence="1">
    <location>
        <begin position="33"/>
        <end position="68"/>
    </location>
</feature>
<evidence type="ECO:0000256" key="1">
    <source>
        <dbReference type="SAM" id="MobiDB-lite"/>
    </source>
</evidence>
<proteinExistence type="predicted"/>
<reference evidence="2 3" key="1">
    <citation type="submission" date="2023-07" db="EMBL/GenBank/DDBJ databases">
        <title>Comparative genomics of wheat-associated soil bacteria to identify genetic determinants of phenazine resistance.</title>
        <authorList>
            <person name="Mouncey N."/>
        </authorList>
    </citation>
    <scope>NUCLEOTIDE SEQUENCE [LARGE SCALE GENOMIC DNA]</scope>
    <source>
        <strain evidence="2 3">W2I16</strain>
    </source>
</reference>
<dbReference type="Proteomes" id="UP001223072">
    <property type="component" value="Unassembled WGS sequence"/>
</dbReference>
<evidence type="ECO:0000313" key="2">
    <source>
        <dbReference type="EMBL" id="MDQ0933239.1"/>
    </source>
</evidence>
<organism evidence="2 3">
    <name type="scientific">Streptomyces turgidiscabies</name>
    <dbReference type="NCBI Taxonomy" id="85558"/>
    <lineage>
        <taxon>Bacteria</taxon>
        <taxon>Bacillati</taxon>
        <taxon>Actinomycetota</taxon>
        <taxon>Actinomycetes</taxon>
        <taxon>Kitasatosporales</taxon>
        <taxon>Streptomycetaceae</taxon>
        <taxon>Streptomyces</taxon>
    </lineage>
</organism>
<dbReference type="EMBL" id="JAUSZS010000004">
    <property type="protein sequence ID" value="MDQ0933239.1"/>
    <property type="molecule type" value="Genomic_DNA"/>
</dbReference>
<evidence type="ECO:0000313" key="3">
    <source>
        <dbReference type="Proteomes" id="UP001223072"/>
    </source>
</evidence>
<dbReference type="RefSeq" id="WP_307627077.1">
    <property type="nucleotide sequence ID" value="NZ_JAUSZS010000004.1"/>
</dbReference>
<comment type="caution">
    <text evidence="2">The sequence shown here is derived from an EMBL/GenBank/DDBJ whole genome shotgun (WGS) entry which is preliminary data.</text>
</comment>
<keyword evidence="3" id="KW-1185">Reference proteome</keyword>
<protein>
    <submittedName>
        <fullName evidence="2">Uncharacterized protein</fullName>
    </submittedName>
</protein>
<name>A0ABU0RMP7_9ACTN</name>
<accession>A0ABU0RMP7</accession>
<gene>
    <name evidence="2" type="ORF">QFZ49_003179</name>
</gene>